<evidence type="ECO:0000259" key="1">
    <source>
        <dbReference type="Pfam" id="PF12973"/>
    </source>
</evidence>
<dbReference type="InterPro" id="IPR014710">
    <property type="entry name" value="RmlC-like_jellyroll"/>
</dbReference>
<evidence type="ECO:0000313" key="3">
    <source>
        <dbReference type="Proteomes" id="UP000648239"/>
    </source>
</evidence>
<dbReference type="InterPro" id="IPR011051">
    <property type="entry name" value="RmlC_Cupin_sf"/>
</dbReference>
<feature type="domain" description="ChrR-like cupin" evidence="1">
    <location>
        <begin position="4"/>
        <end position="101"/>
    </location>
</feature>
<evidence type="ECO:0000313" key="2">
    <source>
        <dbReference type="EMBL" id="MBD3869475.1"/>
    </source>
</evidence>
<proteinExistence type="predicted"/>
<reference evidence="2 3" key="1">
    <citation type="submission" date="2020-08" db="EMBL/GenBank/DDBJ databases">
        <title>Acidobacteriota in marine sediments use diverse sulfur dissimilation pathways.</title>
        <authorList>
            <person name="Wasmund K."/>
        </authorList>
    </citation>
    <scope>NUCLEOTIDE SEQUENCE [LARGE SCALE GENOMIC DNA]</scope>
    <source>
        <strain evidence="2">MAG AM4</strain>
    </source>
</reference>
<organism evidence="2 3">
    <name type="scientific">Candidatus Polarisedimenticola svalbardensis</name>
    <dbReference type="NCBI Taxonomy" id="2886004"/>
    <lineage>
        <taxon>Bacteria</taxon>
        <taxon>Pseudomonadati</taxon>
        <taxon>Acidobacteriota</taxon>
        <taxon>Candidatus Polarisedimenticolia</taxon>
        <taxon>Candidatus Polarisedimenticolales</taxon>
        <taxon>Candidatus Polarisedimenticolaceae</taxon>
        <taxon>Candidatus Polarisedimenticola</taxon>
    </lineage>
</organism>
<dbReference type="CDD" id="cd20303">
    <property type="entry name" value="cupin_ChrR_1"/>
    <property type="match status" value="1"/>
</dbReference>
<dbReference type="Proteomes" id="UP000648239">
    <property type="component" value="Unassembled WGS sequence"/>
</dbReference>
<dbReference type="Pfam" id="PF12973">
    <property type="entry name" value="Cupin_7"/>
    <property type="match status" value="1"/>
</dbReference>
<comment type="caution">
    <text evidence="2">The sequence shown here is derived from an EMBL/GenBank/DDBJ whole genome shotgun (WGS) entry which is preliminary data.</text>
</comment>
<dbReference type="InterPro" id="IPR025979">
    <property type="entry name" value="ChrR-like_cupin_dom"/>
</dbReference>
<dbReference type="Gene3D" id="2.60.120.10">
    <property type="entry name" value="Jelly Rolls"/>
    <property type="match status" value="1"/>
</dbReference>
<dbReference type="SUPFAM" id="SSF51182">
    <property type="entry name" value="RmlC-like cupins"/>
    <property type="match status" value="1"/>
</dbReference>
<protein>
    <submittedName>
        <fullName evidence="2">Cupin domain-containing protein</fullName>
    </submittedName>
</protein>
<sequence length="110" mass="11897">MSKQSEFVDANSVDWRETPSPGVHWKKLSYDKETGRSAVLIRFEPGAAYAAHRHPAGEEYYVLEGSLEDGGRTYGAGSYVYHPAGSAHSPSSKEGCVLFISLPGPIEPIG</sequence>
<dbReference type="EMBL" id="JACXWD010000095">
    <property type="protein sequence ID" value="MBD3869475.1"/>
    <property type="molecule type" value="Genomic_DNA"/>
</dbReference>
<name>A0A8J6Y2K1_9BACT</name>
<accession>A0A8J6Y2K1</accession>
<gene>
    <name evidence="2" type="ORF">IFK94_15240</name>
</gene>
<dbReference type="AlphaFoldDB" id="A0A8J6Y2K1"/>